<proteinExistence type="predicted"/>
<sequence length="40" mass="4568">MKKVFVRRMAKGKRGGNLSIVINGQEIVRSVRKSKPMNPR</sequence>
<accession>A0A5J4QM04</accession>
<reference evidence="1" key="1">
    <citation type="submission" date="2019-03" db="EMBL/GenBank/DDBJ databases">
        <title>Single cell metagenomics reveals metabolic interactions within the superorganism composed of flagellate Streblomastix strix and complex community of Bacteroidetes bacteria on its surface.</title>
        <authorList>
            <person name="Treitli S.C."/>
            <person name="Kolisko M."/>
            <person name="Husnik F."/>
            <person name="Keeling P."/>
            <person name="Hampl V."/>
        </authorList>
    </citation>
    <scope>NUCLEOTIDE SEQUENCE</scope>
    <source>
        <strain evidence="1">STM</strain>
    </source>
</reference>
<evidence type="ECO:0000313" key="1">
    <source>
        <dbReference type="EMBL" id="KAA6321643.1"/>
    </source>
</evidence>
<dbReference type="EMBL" id="SNRY01003255">
    <property type="protein sequence ID" value="KAA6321643.1"/>
    <property type="molecule type" value="Genomic_DNA"/>
</dbReference>
<dbReference type="AlphaFoldDB" id="A0A5J4QM04"/>
<protein>
    <submittedName>
        <fullName evidence="1">Uncharacterized protein</fullName>
    </submittedName>
</protein>
<gene>
    <name evidence="1" type="ORF">EZS27_028726</name>
</gene>
<comment type="caution">
    <text evidence="1">The sequence shown here is derived from an EMBL/GenBank/DDBJ whole genome shotgun (WGS) entry which is preliminary data.</text>
</comment>
<feature type="non-terminal residue" evidence="1">
    <location>
        <position position="40"/>
    </location>
</feature>
<name>A0A5J4QM04_9ZZZZ</name>
<organism evidence="1">
    <name type="scientific">termite gut metagenome</name>
    <dbReference type="NCBI Taxonomy" id="433724"/>
    <lineage>
        <taxon>unclassified sequences</taxon>
        <taxon>metagenomes</taxon>
        <taxon>organismal metagenomes</taxon>
    </lineage>
</organism>